<keyword evidence="2" id="KW-0812">Transmembrane</keyword>
<dbReference type="GO" id="GO:0051087">
    <property type="term" value="F:protein-folding chaperone binding"/>
    <property type="evidence" value="ECO:0007669"/>
    <property type="project" value="InterPro"/>
</dbReference>
<keyword evidence="2" id="KW-0472">Membrane</keyword>
<feature type="transmembrane region" description="Helical" evidence="2">
    <location>
        <begin position="36"/>
        <end position="61"/>
    </location>
</feature>
<gene>
    <name evidence="3" type="ORF">G4L39_07175</name>
</gene>
<proteinExistence type="predicted"/>
<evidence type="ECO:0000256" key="1">
    <source>
        <dbReference type="SAM" id="MobiDB-lite"/>
    </source>
</evidence>
<organism evidence="3 4">
    <name type="scientific">Limisphaera ngatamarikiensis</name>
    <dbReference type="NCBI Taxonomy" id="1324935"/>
    <lineage>
        <taxon>Bacteria</taxon>
        <taxon>Pseudomonadati</taxon>
        <taxon>Verrucomicrobiota</taxon>
        <taxon>Verrucomicrobiia</taxon>
        <taxon>Limisphaerales</taxon>
        <taxon>Limisphaeraceae</taxon>
        <taxon>Limisphaera</taxon>
    </lineage>
</organism>
<name>A0A6M1RGK9_9BACT</name>
<keyword evidence="2" id="KW-1133">Transmembrane helix</keyword>
<reference evidence="3 4" key="1">
    <citation type="submission" date="2020-02" db="EMBL/GenBank/DDBJ databases">
        <title>Draft genome sequence of Limisphaera ngatamarikiensis NGM72.4T, a thermophilic Verrucomicrobia grouped in subdivision 3.</title>
        <authorList>
            <person name="Carere C.R."/>
            <person name="Steen J."/>
            <person name="Hugenholtz P."/>
            <person name="Stott M.B."/>
        </authorList>
    </citation>
    <scope>NUCLEOTIDE SEQUENCE [LARGE SCALE GENOMIC DNA]</scope>
    <source>
        <strain evidence="3 4">NGM72.4</strain>
    </source>
</reference>
<feature type="transmembrane region" description="Helical" evidence="2">
    <location>
        <begin position="12"/>
        <end position="30"/>
    </location>
</feature>
<dbReference type="GO" id="GO:0006457">
    <property type="term" value="P:protein folding"/>
    <property type="evidence" value="ECO:0007669"/>
    <property type="project" value="InterPro"/>
</dbReference>
<dbReference type="InterPro" id="IPR000740">
    <property type="entry name" value="GrpE"/>
</dbReference>
<keyword evidence="4" id="KW-1185">Reference proteome</keyword>
<dbReference type="RefSeq" id="WP_165107040.1">
    <property type="nucleotide sequence ID" value="NZ_JAAKYA010000048.1"/>
</dbReference>
<evidence type="ECO:0000313" key="4">
    <source>
        <dbReference type="Proteomes" id="UP000477311"/>
    </source>
</evidence>
<sequence>MDSSEVPRVRVWPFLVGDALLLAAAVFWIVQSRPPMGAAVIWGSTICLVAGAVLGVLPFWLEYRAACRRLEAATLAEGLSHARHAETVARRIAEATDNWQAIHDQTARTAAQAREIAERMAAEVREFTAFLQRANDAEKATLRLEVEKLRRAEGEWLQVLVWILDHVFALYTAGLRSGQPRLIEQLTQFQNHCRDAARRLGVVPFEVAPGEAFQPDRHQTPDGQTPPEGAVVRETLATGIMFQGRLVRPAVVAVEAGPGTVLRGGDSEPAGQPGVSAAESGEAAAVAAREASEAGTVSPGEGRGDEGRV</sequence>
<feature type="region of interest" description="Disordered" evidence="1">
    <location>
        <begin position="259"/>
        <end position="309"/>
    </location>
</feature>
<evidence type="ECO:0000256" key="2">
    <source>
        <dbReference type="SAM" id="Phobius"/>
    </source>
</evidence>
<dbReference type="GO" id="GO:0042803">
    <property type="term" value="F:protein homodimerization activity"/>
    <property type="evidence" value="ECO:0007669"/>
    <property type="project" value="InterPro"/>
</dbReference>
<dbReference type="Proteomes" id="UP000477311">
    <property type="component" value="Unassembled WGS sequence"/>
</dbReference>
<feature type="compositionally biased region" description="Low complexity" evidence="1">
    <location>
        <begin position="274"/>
        <end position="295"/>
    </location>
</feature>
<evidence type="ECO:0000313" key="3">
    <source>
        <dbReference type="EMBL" id="NGO39178.1"/>
    </source>
</evidence>
<dbReference type="GO" id="GO:0000774">
    <property type="term" value="F:adenyl-nucleotide exchange factor activity"/>
    <property type="evidence" value="ECO:0007669"/>
    <property type="project" value="InterPro"/>
</dbReference>
<dbReference type="AlphaFoldDB" id="A0A6M1RGK9"/>
<dbReference type="Pfam" id="PF01025">
    <property type="entry name" value="GrpE"/>
    <property type="match status" value="1"/>
</dbReference>
<dbReference type="EMBL" id="JAAKYA010000048">
    <property type="protein sequence ID" value="NGO39178.1"/>
    <property type="molecule type" value="Genomic_DNA"/>
</dbReference>
<accession>A0A6M1RGK9</accession>
<comment type="caution">
    <text evidence="3">The sequence shown here is derived from an EMBL/GenBank/DDBJ whole genome shotgun (WGS) entry which is preliminary data.</text>
</comment>
<protein>
    <submittedName>
        <fullName evidence="3">Nucleotide exchange factor GrpE</fullName>
    </submittedName>
</protein>